<dbReference type="Proteomes" id="UP000288716">
    <property type="component" value="Unassembled WGS sequence"/>
</dbReference>
<dbReference type="EMBL" id="NCKV01025497">
    <property type="protein sequence ID" value="RWS19504.1"/>
    <property type="molecule type" value="Genomic_DNA"/>
</dbReference>
<dbReference type="InterPro" id="IPR001828">
    <property type="entry name" value="ANF_lig-bd_rcpt"/>
</dbReference>
<gene>
    <name evidence="7" type="ORF">B4U80_12281</name>
</gene>
<comment type="caution">
    <text evidence="7">The sequence shown here is derived from an EMBL/GenBank/DDBJ whole genome shotgun (WGS) entry which is preliminary data.</text>
</comment>
<keyword evidence="5" id="KW-0325">Glycoprotein</keyword>
<keyword evidence="4" id="KW-0472">Membrane</keyword>
<dbReference type="AlphaFoldDB" id="A0A443RWE8"/>
<protein>
    <submittedName>
        <fullName evidence="7">Metabotropic glutamate receptor-like protein</fullName>
    </submittedName>
</protein>
<evidence type="ECO:0000256" key="1">
    <source>
        <dbReference type="ARBA" id="ARBA00004370"/>
    </source>
</evidence>
<keyword evidence="2" id="KW-0812">Transmembrane</keyword>
<dbReference type="OrthoDB" id="425344at2759"/>
<keyword evidence="3" id="KW-1133">Transmembrane helix</keyword>
<sequence length="304" mass="34856">MFKAVDSTSEKIGLNFVQIIAYPSAIRLPDGLKLEDKFDICVANTITFNDTEEVRKEEECSRIVDELLTNANAKAVILFIAPSDIECILIAAQEKKKDYFQWIILELQELELQKSFSNINEKLIVIRKESNIYNTTDFCKNHLDKLSPENNTRNPYFTDLWQRIYSCDLNDGIEYGRKCSKDLYQQTLSEAVGDGAHVSELIISFLVYGMALRSAWQQNCKADEKICDKLRKMDASTFFNDFILNVNFKDAANEISFSGKELSINLKIRNFRKVGSQRALIDVAKWYKNTLITFGQDLNISNST</sequence>
<evidence type="ECO:0000256" key="3">
    <source>
        <dbReference type="ARBA" id="ARBA00022989"/>
    </source>
</evidence>
<dbReference type="VEuPathDB" id="VectorBase:LDEU012536"/>
<dbReference type="PANTHER" id="PTHR24060">
    <property type="entry name" value="METABOTROPIC GLUTAMATE RECEPTOR"/>
    <property type="match status" value="1"/>
</dbReference>
<accession>A0A443RWE8</accession>
<organism evidence="7 8">
    <name type="scientific">Leptotrombidium deliense</name>
    <dbReference type="NCBI Taxonomy" id="299467"/>
    <lineage>
        <taxon>Eukaryota</taxon>
        <taxon>Metazoa</taxon>
        <taxon>Ecdysozoa</taxon>
        <taxon>Arthropoda</taxon>
        <taxon>Chelicerata</taxon>
        <taxon>Arachnida</taxon>
        <taxon>Acari</taxon>
        <taxon>Acariformes</taxon>
        <taxon>Trombidiformes</taxon>
        <taxon>Prostigmata</taxon>
        <taxon>Anystina</taxon>
        <taxon>Parasitengona</taxon>
        <taxon>Trombiculoidea</taxon>
        <taxon>Trombiculidae</taxon>
        <taxon>Leptotrombidium</taxon>
    </lineage>
</organism>
<proteinExistence type="predicted"/>
<dbReference type="Gene3D" id="3.40.50.2300">
    <property type="match status" value="1"/>
</dbReference>
<dbReference type="InterPro" id="IPR028082">
    <property type="entry name" value="Peripla_BP_I"/>
</dbReference>
<evidence type="ECO:0000313" key="8">
    <source>
        <dbReference type="Proteomes" id="UP000288716"/>
    </source>
</evidence>
<evidence type="ECO:0000259" key="6">
    <source>
        <dbReference type="Pfam" id="PF01094"/>
    </source>
</evidence>
<dbReference type="GO" id="GO:0016020">
    <property type="term" value="C:membrane"/>
    <property type="evidence" value="ECO:0007669"/>
    <property type="project" value="UniProtKB-SubCell"/>
</dbReference>
<dbReference type="STRING" id="299467.A0A443RWE8"/>
<evidence type="ECO:0000313" key="7">
    <source>
        <dbReference type="EMBL" id="RWS19504.1"/>
    </source>
</evidence>
<evidence type="ECO:0000256" key="4">
    <source>
        <dbReference type="ARBA" id="ARBA00023136"/>
    </source>
</evidence>
<dbReference type="Pfam" id="PF01094">
    <property type="entry name" value="ANF_receptor"/>
    <property type="match status" value="1"/>
</dbReference>
<comment type="subcellular location">
    <subcellularLocation>
        <location evidence="1">Membrane</location>
    </subcellularLocation>
</comment>
<evidence type="ECO:0000256" key="5">
    <source>
        <dbReference type="ARBA" id="ARBA00023180"/>
    </source>
</evidence>
<dbReference type="SUPFAM" id="SSF53822">
    <property type="entry name" value="Periplasmic binding protein-like I"/>
    <property type="match status" value="1"/>
</dbReference>
<dbReference type="InterPro" id="IPR050726">
    <property type="entry name" value="mGluR"/>
</dbReference>
<feature type="non-terminal residue" evidence="7">
    <location>
        <position position="304"/>
    </location>
</feature>
<name>A0A443RWE8_9ACAR</name>
<feature type="domain" description="Receptor ligand binding region" evidence="6">
    <location>
        <begin position="39"/>
        <end position="260"/>
    </location>
</feature>
<keyword evidence="8" id="KW-1185">Reference proteome</keyword>
<evidence type="ECO:0000256" key="2">
    <source>
        <dbReference type="ARBA" id="ARBA00022692"/>
    </source>
</evidence>
<reference evidence="7 8" key="1">
    <citation type="journal article" date="2018" name="Gigascience">
        <title>Genomes of trombidid mites reveal novel predicted allergens and laterally-transferred genes associated with secondary metabolism.</title>
        <authorList>
            <person name="Dong X."/>
            <person name="Chaisiri K."/>
            <person name="Xia D."/>
            <person name="Armstrong S.D."/>
            <person name="Fang Y."/>
            <person name="Donnelly M.J."/>
            <person name="Kadowaki T."/>
            <person name="McGarry J.W."/>
            <person name="Darby A.C."/>
            <person name="Makepeace B.L."/>
        </authorList>
    </citation>
    <scope>NUCLEOTIDE SEQUENCE [LARGE SCALE GENOMIC DNA]</scope>
    <source>
        <strain evidence="7">UoL-UT</strain>
    </source>
</reference>
<keyword evidence="7" id="KW-0675">Receptor</keyword>